<organism evidence="1 2">
    <name type="scientific">Brevundimonas naejangsanensis</name>
    <dbReference type="NCBI Taxonomy" id="588932"/>
    <lineage>
        <taxon>Bacteria</taxon>
        <taxon>Pseudomonadati</taxon>
        <taxon>Pseudomonadota</taxon>
        <taxon>Alphaproteobacteria</taxon>
        <taxon>Caulobacterales</taxon>
        <taxon>Caulobacteraceae</taxon>
        <taxon>Brevundimonas</taxon>
    </lineage>
</organism>
<name>A0A494RQ41_9CAUL</name>
<dbReference type="Proteomes" id="UP000276984">
    <property type="component" value="Chromosome"/>
</dbReference>
<keyword evidence="2" id="KW-1185">Reference proteome</keyword>
<evidence type="ECO:0000313" key="1">
    <source>
        <dbReference type="EMBL" id="AYG96212.1"/>
    </source>
</evidence>
<evidence type="ECO:0008006" key="3">
    <source>
        <dbReference type="Google" id="ProtNLM"/>
    </source>
</evidence>
<dbReference type="PANTHER" id="PTHR36507:SF1">
    <property type="entry name" value="BLL1555 PROTEIN"/>
    <property type="match status" value="1"/>
</dbReference>
<sequence length="101" mass="10393">MTAAALAALAPALPARAGGRSHVIVVDKMAFGAAPMGIKVGDTVTWTNRDIVRHTATARNGAFNVDLPPGASASAVMNRAGTIAYYCRFHPAMQAQISVSA</sequence>
<dbReference type="InterPro" id="IPR008972">
    <property type="entry name" value="Cupredoxin"/>
</dbReference>
<dbReference type="Gene3D" id="2.60.40.420">
    <property type="entry name" value="Cupredoxins - blue copper proteins"/>
    <property type="match status" value="1"/>
</dbReference>
<dbReference type="OrthoDB" id="9796416at2"/>
<gene>
    <name evidence="1" type="ORF">D8I30_00240</name>
</gene>
<protein>
    <recommendedName>
        <fullName evidence="3">Amicyanin</fullName>
    </recommendedName>
</protein>
<dbReference type="AlphaFoldDB" id="A0A494RQ41"/>
<dbReference type="InterPro" id="IPR052721">
    <property type="entry name" value="ET_Amicyanin"/>
</dbReference>
<proteinExistence type="predicted"/>
<reference evidence="1 2" key="1">
    <citation type="submission" date="2018-10" db="EMBL/GenBank/DDBJ databases">
        <title>Complete genome sequence of Brevundimonas naejangsanensis BRV3.</title>
        <authorList>
            <person name="Berrios L."/>
            <person name="Ely B."/>
        </authorList>
    </citation>
    <scope>NUCLEOTIDE SEQUENCE [LARGE SCALE GENOMIC DNA]</scope>
    <source>
        <strain evidence="1 2">BRV3</strain>
    </source>
</reference>
<dbReference type="PANTHER" id="PTHR36507">
    <property type="entry name" value="BLL1555 PROTEIN"/>
    <property type="match status" value="1"/>
</dbReference>
<accession>A0A494RQ41</accession>
<evidence type="ECO:0000313" key="2">
    <source>
        <dbReference type="Proteomes" id="UP000276984"/>
    </source>
</evidence>
<dbReference type="SUPFAM" id="SSF49503">
    <property type="entry name" value="Cupredoxins"/>
    <property type="match status" value="1"/>
</dbReference>
<dbReference type="EMBL" id="CP032707">
    <property type="protein sequence ID" value="AYG96212.1"/>
    <property type="molecule type" value="Genomic_DNA"/>
</dbReference>